<protein>
    <submittedName>
        <fullName evidence="6">Uncharacterized protein</fullName>
    </submittedName>
</protein>
<dbReference type="AlphaFoldDB" id="A0AAE1P9T8"/>
<sequence>MSANAEKVSELRERGNECVRAGNFVESIVHYSHAIKMSSSSPQLYSNRSLAFLKLQQYYHALQDANEAIRLDPTWAKGYFRRGEVEFATSHFGRALESYRRASQLQNDPALLEYVLRANRDMTRQQKVDQQTPWVGAGIGLILGVLVVVGDAVIAKDATLTHPILQCLVTIMFSLLGLGLGYCYRVYVQNQRRALLEPPLDLLGMGEGASRNGVGGTGGYQQHRRSGGGGGGGGGDGGSEGEGGTSGGVGGVEGEERRPRYNKAQARHRYKKGKS</sequence>
<dbReference type="Gene3D" id="1.25.40.10">
    <property type="entry name" value="Tetratricopeptide repeat domain"/>
    <property type="match status" value="1"/>
</dbReference>
<evidence type="ECO:0000256" key="4">
    <source>
        <dbReference type="SAM" id="MobiDB-lite"/>
    </source>
</evidence>
<keyword evidence="2 3" id="KW-0802">TPR repeat</keyword>
<keyword evidence="5" id="KW-0472">Membrane</keyword>
<proteinExistence type="predicted"/>
<dbReference type="PANTHER" id="PTHR22904">
    <property type="entry name" value="TPR REPEAT CONTAINING PROTEIN"/>
    <property type="match status" value="1"/>
</dbReference>
<keyword evidence="5" id="KW-1133">Transmembrane helix</keyword>
<feature type="repeat" description="TPR" evidence="3">
    <location>
        <begin position="42"/>
        <end position="75"/>
    </location>
</feature>
<dbReference type="SMART" id="SM00028">
    <property type="entry name" value="TPR"/>
    <property type="match status" value="3"/>
</dbReference>
<dbReference type="PANTHER" id="PTHR22904:SF532">
    <property type="entry name" value="HEAT SHOCK PROTEIN STI1-LIKE PROTEIN"/>
    <property type="match status" value="1"/>
</dbReference>
<feature type="transmembrane region" description="Helical" evidence="5">
    <location>
        <begin position="134"/>
        <end position="154"/>
    </location>
</feature>
<accession>A0AAE1P9T8</accession>
<keyword evidence="5" id="KW-0812">Transmembrane</keyword>
<organism evidence="6 7">
    <name type="scientific">Petrolisthes manimaculis</name>
    <dbReference type="NCBI Taxonomy" id="1843537"/>
    <lineage>
        <taxon>Eukaryota</taxon>
        <taxon>Metazoa</taxon>
        <taxon>Ecdysozoa</taxon>
        <taxon>Arthropoda</taxon>
        <taxon>Crustacea</taxon>
        <taxon>Multicrustacea</taxon>
        <taxon>Malacostraca</taxon>
        <taxon>Eumalacostraca</taxon>
        <taxon>Eucarida</taxon>
        <taxon>Decapoda</taxon>
        <taxon>Pleocyemata</taxon>
        <taxon>Anomura</taxon>
        <taxon>Galatheoidea</taxon>
        <taxon>Porcellanidae</taxon>
        <taxon>Petrolisthes</taxon>
    </lineage>
</organism>
<evidence type="ECO:0000256" key="5">
    <source>
        <dbReference type="SAM" id="Phobius"/>
    </source>
</evidence>
<feature type="repeat" description="TPR" evidence="3">
    <location>
        <begin position="76"/>
        <end position="109"/>
    </location>
</feature>
<dbReference type="GO" id="GO:0051879">
    <property type="term" value="F:Hsp90 protein binding"/>
    <property type="evidence" value="ECO:0007669"/>
    <property type="project" value="TreeGrafter"/>
</dbReference>
<reference evidence="6" key="1">
    <citation type="submission" date="2023-11" db="EMBL/GenBank/DDBJ databases">
        <title>Genome assemblies of two species of porcelain crab, Petrolisthes cinctipes and Petrolisthes manimaculis (Anomura: Porcellanidae).</title>
        <authorList>
            <person name="Angst P."/>
        </authorList>
    </citation>
    <scope>NUCLEOTIDE SEQUENCE</scope>
    <source>
        <strain evidence="6">PB745_02</strain>
        <tissue evidence="6">Gill</tissue>
    </source>
</reference>
<dbReference type="EMBL" id="JAWZYT010002396">
    <property type="protein sequence ID" value="KAK4304710.1"/>
    <property type="molecule type" value="Genomic_DNA"/>
</dbReference>
<feature type="region of interest" description="Disordered" evidence="4">
    <location>
        <begin position="213"/>
        <end position="275"/>
    </location>
</feature>
<evidence type="ECO:0000256" key="1">
    <source>
        <dbReference type="ARBA" id="ARBA00022737"/>
    </source>
</evidence>
<keyword evidence="7" id="KW-1185">Reference proteome</keyword>
<dbReference type="InterPro" id="IPR011990">
    <property type="entry name" value="TPR-like_helical_dom_sf"/>
</dbReference>
<feature type="compositionally biased region" description="Gly residues" evidence="4">
    <location>
        <begin position="227"/>
        <end position="252"/>
    </location>
</feature>
<evidence type="ECO:0000313" key="7">
    <source>
        <dbReference type="Proteomes" id="UP001292094"/>
    </source>
</evidence>
<dbReference type="Proteomes" id="UP001292094">
    <property type="component" value="Unassembled WGS sequence"/>
</dbReference>
<feature type="compositionally biased region" description="Basic residues" evidence="4">
    <location>
        <begin position="265"/>
        <end position="275"/>
    </location>
</feature>
<dbReference type="SUPFAM" id="SSF48452">
    <property type="entry name" value="TPR-like"/>
    <property type="match status" value="1"/>
</dbReference>
<name>A0AAE1P9T8_9EUCA</name>
<dbReference type="InterPro" id="IPR019734">
    <property type="entry name" value="TPR_rpt"/>
</dbReference>
<evidence type="ECO:0000256" key="2">
    <source>
        <dbReference type="ARBA" id="ARBA00022803"/>
    </source>
</evidence>
<dbReference type="PROSITE" id="PS50005">
    <property type="entry name" value="TPR"/>
    <property type="match status" value="2"/>
</dbReference>
<feature type="transmembrane region" description="Helical" evidence="5">
    <location>
        <begin position="160"/>
        <end position="184"/>
    </location>
</feature>
<gene>
    <name evidence="6" type="ORF">Pmani_023354</name>
</gene>
<comment type="caution">
    <text evidence="6">The sequence shown here is derived from an EMBL/GenBank/DDBJ whole genome shotgun (WGS) entry which is preliminary data.</text>
</comment>
<evidence type="ECO:0000313" key="6">
    <source>
        <dbReference type="EMBL" id="KAK4304710.1"/>
    </source>
</evidence>
<keyword evidence="1" id="KW-0677">Repeat</keyword>
<evidence type="ECO:0000256" key="3">
    <source>
        <dbReference type="PROSITE-ProRule" id="PRU00339"/>
    </source>
</evidence>